<evidence type="ECO:0000256" key="2">
    <source>
        <dbReference type="ARBA" id="ARBA00022741"/>
    </source>
</evidence>
<dbReference type="EMBL" id="JASCZI010090626">
    <property type="protein sequence ID" value="MED6143014.1"/>
    <property type="molecule type" value="Genomic_DNA"/>
</dbReference>
<protein>
    <recommendedName>
        <fullName evidence="6">DC1 domain-containing protein</fullName>
    </recommendedName>
</protein>
<sequence length="559" mass="61854">MLLLCLLVFSQKERNSVLPTKHEKLLGTFEDNQSTAKIAVYEGERSMACDNNLLGLFCLSDLDPSPRRHPIRVCFDLDENGILKVYAEESKTGKKKEIEHSWIASSVASPFPCSASSESQNSTQGETQGSSSSSRQNARSQSWSSSITTASSSKSINSSKTRSSSSSKLQSSEQHVTQHSTHHHHHHHSSSSKSSRRSSSPTHHHHHPSSSSKSNNSPSKARRSSSPTHHHHSPSSKLPQSLKQYGTHHPSSSASPSSSKPPRPTQQGSHRSSSKKRLTEEDTGNRRKQIKIPAHLHKHKLTSTPAGTLFTCDGCKEQGCGLSYRCEKRDCSYVLHKECAKAVRKSEERVSHPFFEGIKFKFLEKPKGSPWICDACRMEVKGFVYHHRQPSKDLYNTGLDLHPCCFKLKKRISNKQESSSGEKITLKLQPDVPGKCMKCKHRKVKGDTKVGGWSYNLSASDGDYCFHVSCFKKLILETLEKEGFSDGKKVTVSSIRKTGFKVGGRSNSSSLGFKITKVVVKTAITVLIKLLFSLILGGGHPIALLPALLLVFKSAWVLH</sequence>
<gene>
    <name evidence="7" type="ORF">PIB30_002836</name>
</gene>
<feature type="compositionally biased region" description="Basic residues" evidence="4">
    <location>
        <begin position="220"/>
        <end position="234"/>
    </location>
</feature>
<comment type="caution">
    <text evidence="7">The sequence shown here is derived from an EMBL/GenBank/DDBJ whole genome shotgun (WGS) entry which is preliminary data.</text>
</comment>
<evidence type="ECO:0000256" key="3">
    <source>
        <dbReference type="ARBA" id="ARBA00022840"/>
    </source>
</evidence>
<evidence type="ECO:0000256" key="5">
    <source>
        <dbReference type="SAM" id="Phobius"/>
    </source>
</evidence>
<dbReference type="InterPro" id="IPR029047">
    <property type="entry name" value="HSP70_peptide-bd_sf"/>
</dbReference>
<keyword evidence="5" id="KW-0812">Transmembrane</keyword>
<dbReference type="Proteomes" id="UP001341840">
    <property type="component" value="Unassembled WGS sequence"/>
</dbReference>
<dbReference type="PANTHER" id="PTHR46477:SF15">
    <property type="entry name" value="CYSTEINE_HISTIDINE-RICH C1 DOMAIN PROTEIN"/>
    <property type="match status" value="1"/>
</dbReference>
<reference evidence="7 8" key="1">
    <citation type="journal article" date="2023" name="Plants (Basel)">
        <title>Bridging the Gap: Combining Genomics and Transcriptomics Approaches to Understand Stylosanthes scabra, an Orphan Legume from the Brazilian Caatinga.</title>
        <authorList>
            <person name="Ferreira-Neto J.R.C."/>
            <person name="da Silva M.D."/>
            <person name="Binneck E."/>
            <person name="de Melo N.F."/>
            <person name="da Silva R.H."/>
            <person name="de Melo A.L.T.M."/>
            <person name="Pandolfi V."/>
            <person name="Bustamante F.O."/>
            <person name="Brasileiro-Vidal A.C."/>
            <person name="Benko-Iseppon A.M."/>
        </authorList>
    </citation>
    <scope>NUCLEOTIDE SEQUENCE [LARGE SCALE GENOMIC DNA]</scope>
    <source>
        <tissue evidence="7">Leaves</tissue>
    </source>
</reference>
<keyword evidence="1" id="KW-0677">Repeat</keyword>
<dbReference type="InterPro" id="IPR046349">
    <property type="entry name" value="C1-like_sf"/>
</dbReference>
<name>A0ABU6T3P5_9FABA</name>
<proteinExistence type="predicted"/>
<feature type="domain" description="DC1" evidence="6">
    <location>
        <begin position="296"/>
        <end position="340"/>
    </location>
</feature>
<feature type="region of interest" description="Disordered" evidence="4">
    <location>
        <begin position="113"/>
        <end position="289"/>
    </location>
</feature>
<feature type="compositionally biased region" description="Low complexity" evidence="4">
    <location>
        <begin position="209"/>
        <end position="219"/>
    </location>
</feature>
<dbReference type="Pfam" id="PF00012">
    <property type="entry name" value="HSP70"/>
    <property type="match status" value="1"/>
</dbReference>
<dbReference type="PANTHER" id="PTHR46477">
    <property type="entry name" value="CYSTEINE/HISTIDINE-RICH C1 DOMAIN FAMILY PROTEIN"/>
    <property type="match status" value="1"/>
</dbReference>
<keyword evidence="5" id="KW-0472">Membrane</keyword>
<keyword evidence="8" id="KW-1185">Reference proteome</keyword>
<dbReference type="Pfam" id="PF03107">
    <property type="entry name" value="C1_2"/>
    <property type="match status" value="1"/>
</dbReference>
<dbReference type="InterPro" id="IPR013126">
    <property type="entry name" value="Hsp_70_fam"/>
</dbReference>
<keyword evidence="3" id="KW-0067">ATP-binding</keyword>
<evidence type="ECO:0000259" key="6">
    <source>
        <dbReference type="Pfam" id="PF03107"/>
    </source>
</evidence>
<dbReference type="InterPro" id="IPR004146">
    <property type="entry name" value="DC1"/>
</dbReference>
<feature type="transmembrane region" description="Helical" evidence="5">
    <location>
        <begin position="530"/>
        <end position="552"/>
    </location>
</feature>
<evidence type="ECO:0000256" key="4">
    <source>
        <dbReference type="SAM" id="MobiDB-lite"/>
    </source>
</evidence>
<accession>A0ABU6T3P5</accession>
<dbReference type="SUPFAM" id="SSF100920">
    <property type="entry name" value="Heat shock protein 70kD (HSP70), peptide-binding domain"/>
    <property type="match status" value="1"/>
</dbReference>
<evidence type="ECO:0000256" key="1">
    <source>
        <dbReference type="ARBA" id="ARBA00022737"/>
    </source>
</evidence>
<dbReference type="SUPFAM" id="SSF57889">
    <property type="entry name" value="Cysteine-rich domain"/>
    <property type="match status" value="2"/>
</dbReference>
<feature type="compositionally biased region" description="Low complexity" evidence="4">
    <location>
        <begin position="119"/>
        <end position="172"/>
    </location>
</feature>
<keyword evidence="2" id="KW-0547">Nucleotide-binding</keyword>
<evidence type="ECO:0000313" key="7">
    <source>
        <dbReference type="EMBL" id="MED6143014.1"/>
    </source>
</evidence>
<dbReference type="Gene3D" id="2.60.34.10">
    <property type="entry name" value="Substrate Binding Domain Of DNAk, Chain A, domain 1"/>
    <property type="match status" value="1"/>
</dbReference>
<keyword evidence="5" id="KW-1133">Transmembrane helix</keyword>
<feature type="compositionally biased region" description="Basic residues" evidence="4">
    <location>
        <begin position="180"/>
        <end position="208"/>
    </location>
</feature>
<evidence type="ECO:0000313" key="8">
    <source>
        <dbReference type="Proteomes" id="UP001341840"/>
    </source>
</evidence>
<organism evidence="7 8">
    <name type="scientific">Stylosanthes scabra</name>
    <dbReference type="NCBI Taxonomy" id="79078"/>
    <lineage>
        <taxon>Eukaryota</taxon>
        <taxon>Viridiplantae</taxon>
        <taxon>Streptophyta</taxon>
        <taxon>Embryophyta</taxon>
        <taxon>Tracheophyta</taxon>
        <taxon>Spermatophyta</taxon>
        <taxon>Magnoliopsida</taxon>
        <taxon>eudicotyledons</taxon>
        <taxon>Gunneridae</taxon>
        <taxon>Pentapetalae</taxon>
        <taxon>rosids</taxon>
        <taxon>fabids</taxon>
        <taxon>Fabales</taxon>
        <taxon>Fabaceae</taxon>
        <taxon>Papilionoideae</taxon>
        <taxon>50 kb inversion clade</taxon>
        <taxon>dalbergioids sensu lato</taxon>
        <taxon>Dalbergieae</taxon>
        <taxon>Pterocarpus clade</taxon>
        <taxon>Stylosanthes</taxon>
    </lineage>
</organism>